<evidence type="ECO:0000256" key="1">
    <source>
        <dbReference type="SAM" id="Coils"/>
    </source>
</evidence>
<proteinExistence type="predicted"/>
<keyword evidence="1" id="KW-0175">Coiled coil</keyword>
<evidence type="ECO:0000313" key="4">
    <source>
        <dbReference type="Proteomes" id="UP000008068"/>
    </source>
</evidence>
<dbReference type="HOGENOM" id="CLU_2401588_0_0_1"/>
<protein>
    <submittedName>
        <fullName evidence="3">Uncharacterized protein</fullName>
    </submittedName>
</protein>
<dbReference type="InParanoid" id="G0MMV4"/>
<organism evidence="4">
    <name type="scientific">Caenorhabditis brenneri</name>
    <name type="common">Nematode worm</name>
    <dbReference type="NCBI Taxonomy" id="135651"/>
    <lineage>
        <taxon>Eukaryota</taxon>
        <taxon>Metazoa</taxon>
        <taxon>Ecdysozoa</taxon>
        <taxon>Nematoda</taxon>
        <taxon>Chromadorea</taxon>
        <taxon>Rhabditida</taxon>
        <taxon>Rhabditina</taxon>
        <taxon>Rhabditomorpha</taxon>
        <taxon>Rhabditoidea</taxon>
        <taxon>Rhabditidae</taxon>
        <taxon>Peloderinae</taxon>
        <taxon>Caenorhabditis</taxon>
    </lineage>
</organism>
<keyword evidence="4" id="KW-1185">Reference proteome</keyword>
<evidence type="ECO:0000256" key="2">
    <source>
        <dbReference type="SAM" id="Phobius"/>
    </source>
</evidence>
<name>G0MMV4_CAEBE</name>
<sequence>MSSLDVHHSLIDKLDALQEHICKKNEVLEQKLRERKEAALAKREHDRQLAEQQEQFLKEQERRRAIDRQNFLDLAFTLLGMFLFVLWIVYMCS</sequence>
<dbReference type="AlphaFoldDB" id="G0MMV4"/>
<evidence type="ECO:0000313" key="3">
    <source>
        <dbReference type="EMBL" id="EGT37386.1"/>
    </source>
</evidence>
<gene>
    <name evidence="3" type="ORF">CAEBREN_24446</name>
</gene>
<keyword evidence="2" id="KW-0472">Membrane</keyword>
<accession>G0MMV4</accession>
<reference evidence="4" key="1">
    <citation type="submission" date="2011-07" db="EMBL/GenBank/DDBJ databases">
        <authorList>
            <consortium name="Caenorhabditis brenneri Sequencing and Analysis Consortium"/>
            <person name="Wilson R.K."/>
        </authorList>
    </citation>
    <scope>NUCLEOTIDE SEQUENCE [LARGE SCALE GENOMIC DNA]</scope>
    <source>
        <strain evidence="4">PB2801</strain>
    </source>
</reference>
<dbReference type="Proteomes" id="UP000008068">
    <property type="component" value="Unassembled WGS sequence"/>
</dbReference>
<keyword evidence="2" id="KW-0812">Transmembrane</keyword>
<keyword evidence="2" id="KW-1133">Transmembrane helix</keyword>
<feature type="coiled-coil region" evidence="1">
    <location>
        <begin position="28"/>
        <end position="62"/>
    </location>
</feature>
<dbReference type="EMBL" id="GL379802">
    <property type="protein sequence ID" value="EGT37386.1"/>
    <property type="molecule type" value="Genomic_DNA"/>
</dbReference>
<feature type="transmembrane region" description="Helical" evidence="2">
    <location>
        <begin position="71"/>
        <end position="90"/>
    </location>
</feature>